<keyword evidence="1" id="KW-1133">Transmembrane helix</keyword>
<evidence type="ECO:0000256" key="1">
    <source>
        <dbReference type="SAM" id="Phobius"/>
    </source>
</evidence>
<dbReference type="EMBL" id="LNQM01000002">
    <property type="protein sequence ID" value="KSU77465.1"/>
    <property type="molecule type" value="Genomic_DNA"/>
</dbReference>
<keyword evidence="3" id="KW-1185">Reference proteome</keyword>
<dbReference type="RefSeq" id="WP_058267060.1">
    <property type="nucleotide sequence ID" value="NZ_FMAZ01000002.1"/>
</dbReference>
<comment type="caution">
    <text evidence="2">The sequence shown here is derived from an EMBL/GenBank/DDBJ whole genome shotgun (WGS) entry which is preliminary data.</text>
</comment>
<keyword evidence="1" id="KW-0812">Transmembrane</keyword>
<feature type="transmembrane region" description="Helical" evidence="1">
    <location>
        <begin position="92"/>
        <end position="116"/>
    </location>
</feature>
<dbReference type="Proteomes" id="UP000053199">
    <property type="component" value="Unassembled WGS sequence"/>
</dbReference>
<feature type="transmembrane region" description="Helical" evidence="1">
    <location>
        <begin position="62"/>
        <end position="80"/>
    </location>
</feature>
<evidence type="ECO:0008006" key="4">
    <source>
        <dbReference type="Google" id="ProtNLM"/>
    </source>
</evidence>
<accession>A0A0V8IRW5</accession>
<evidence type="ECO:0000313" key="2">
    <source>
        <dbReference type="EMBL" id="KSU77465.1"/>
    </source>
</evidence>
<dbReference type="AlphaFoldDB" id="A0A0V8IRW5"/>
<feature type="transmembrane region" description="Helical" evidence="1">
    <location>
        <begin position="12"/>
        <end position="34"/>
    </location>
</feature>
<feature type="transmembrane region" description="Helical" evidence="1">
    <location>
        <begin position="128"/>
        <end position="152"/>
    </location>
</feature>
<gene>
    <name evidence="2" type="ORF">AS031_05050</name>
</gene>
<organism evidence="2 3">
    <name type="scientific">Pseudarthrobacter enclensis</name>
    <dbReference type="NCBI Taxonomy" id="993070"/>
    <lineage>
        <taxon>Bacteria</taxon>
        <taxon>Bacillati</taxon>
        <taxon>Actinomycetota</taxon>
        <taxon>Actinomycetes</taxon>
        <taxon>Micrococcales</taxon>
        <taxon>Micrococcaceae</taxon>
        <taxon>Pseudarthrobacter</taxon>
    </lineage>
</organism>
<sequence>MTILSRRDLPRLPWLLFAVPAAAGIPAGILWWVLAPGGLNLITRDPALATGSNPSVWLPRDLTLAGLMILAGCLLAVFVADRRRARPEASVVLALAGALAGSLLAWQAGMLAARLWGAPVDASMNASIAFSLRALPVLLVWPAATAISVFVLELLDQLGRKPDVAGHPAADPASGRGRNAP</sequence>
<name>A0A0V8IRW5_9MICC</name>
<proteinExistence type="predicted"/>
<keyword evidence="1" id="KW-0472">Membrane</keyword>
<evidence type="ECO:0000313" key="3">
    <source>
        <dbReference type="Proteomes" id="UP000053199"/>
    </source>
</evidence>
<reference evidence="2 3" key="1">
    <citation type="journal article" date="2014" name="Arch. Microbiol.">
        <title>Arthrobacter enclensis sp. nov., isolated from sediment sample.</title>
        <authorList>
            <person name="Dastager S.G."/>
            <person name="Liu Q."/>
            <person name="Tang S.K."/>
            <person name="Krishnamurthi S."/>
            <person name="Lee J.C."/>
            <person name="Li W.J."/>
        </authorList>
    </citation>
    <scope>NUCLEOTIDE SEQUENCE [LARGE SCALE GENOMIC DNA]</scope>
    <source>
        <strain evidence="2 3">NIO-1008</strain>
    </source>
</reference>
<dbReference type="OrthoDB" id="4965243at2"/>
<dbReference type="STRING" id="993070.AS031_05050"/>
<protein>
    <recommendedName>
        <fullName evidence="4">DUF2567 domain-containing protein</fullName>
    </recommendedName>
</protein>